<evidence type="ECO:0000313" key="2">
    <source>
        <dbReference type="EMBL" id="RZF38265.1"/>
    </source>
</evidence>
<feature type="region of interest" description="Disordered" evidence="1">
    <location>
        <begin position="21"/>
        <end position="64"/>
    </location>
</feature>
<proteinExistence type="predicted"/>
<organism evidence="2 3">
    <name type="scientific">Laodelphax striatellus</name>
    <name type="common">Small brown planthopper</name>
    <name type="synonym">Delphax striatella</name>
    <dbReference type="NCBI Taxonomy" id="195883"/>
    <lineage>
        <taxon>Eukaryota</taxon>
        <taxon>Metazoa</taxon>
        <taxon>Ecdysozoa</taxon>
        <taxon>Arthropoda</taxon>
        <taxon>Hexapoda</taxon>
        <taxon>Insecta</taxon>
        <taxon>Pterygota</taxon>
        <taxon>Neoptera</taxon>
        <taxon>Paraneoptera</taxon>
        <taxon>Hemiptera</taxon>
        <taxon>Auchenorrhyncha</taxon>
        <taxon>Fulgoroidea</taxon>
        <taxon>Delphacidae</taxon>
        <taxon>Criomorphinae</taxon>
        <taxon>Laodelphax</taxon>
    </lineage>
</organism>
<comment type="caution">
    <text evidence="2">The sequence shown here is derived from an EMBL/GenBank/DDBJ whole genome shotgun (WGS) entry which is preliminary data.</text>
</comment>
<dbReference type="Proteomes" id="UP000291343">
    <property type="component" value="Unassembled WGS sequence"/>
</dbReference>
<dbReference type="InParanoid" id="A0A482WXL6"/>
<reference evidence="2 3" key="1">
    <citation type="journal article" date="2017" name="Gigascience">
        <title>Genome sequence of the small brown planthopper, Laodelphax striatellus.</title>
        <authorList>
            <person name="Zhu J."/>
            <person name="Jiang F."/>
            <person name="Wang X."/>
            <person name="Yang P."/>
            <person name="Bao Y."/>
            <person name="Zhao W."/>
            <person name="Wang W."/>
            <person name="Lu H."/>
            <person name="Wang Q."/>
            <person name="Cui N."/>
            <person name="Li J."/>
            <person name="Chen X."/>
            <person name="Luo L."/>
            <person name="Yu J."/>
            <person name="Kang L."/>
            <person name="Cui F."/>
        </authorList>
    </citation>
    <scope>NUCLEOTIDE SEQUENCE [LARGE SCALE GENOMIC DNA]</scope>
    <source>
        <strain evidence="2">Lst14</strain>
    </source>
</reference>
<dbReference type="EMBL" id="QKKF02022725">
    <property type="protein sequence ID" value="RZF38265.1"/>
    <property type="molecule type" value="Genomic_DNA"/>
</dbReference>
<evidence type="ECO:0000256" key="1">
    <source>
        <dbReference type="SAM" id="MobiDB-lite"/>
    </source>
</evidence>
<keyword evidence="3" id="KW-1185">Reference proteome</keyword>
<sequence length="103" mass="11339">MERNNWVCCHDDFVNDQLKEQNAIGGPPVRRNSRSSPQQPCQEKSLECPPQGNQECPDEGVAPGVQLGMNDGKMELLLNQQIKITLDMKGSLTPCSTVSLNVT</sequence>
<gene>
    <name evidence="2" type="ORF">LSTR_LSTR008988</name>
</gene>
<evidence type="ECO:0000313" key="3">
    <source>
        <dbReference type="Proteomes" id="UP000291343"/>
    </source>
</evidence>
<accession>A0A482WXL6</accession>
<protein>
    <submittedName>
        <fullName evidence="2">Uncharacterized protein</fullName>
    </submittedName>
</protein>
<dbReference type="AlphaFoldDB" id="A0A482WXL6"/>
<name>A0A482WXL6_LAOST</name>